<keyword evidence="4" id="KW-1185">Reference proteome</keyword>
<dbReference type="STRING" id="1116229.S3DIV0"/>
<keyword evidence="1" id="KW-0175">Coiled coil</keyword>
<evidence type="ECO:0000256" key="1">
    <source>
        <dbReference type="SAM" id="Coils"/>
    </source>
</evidence>
<feature type="coiled-coil region" evidence="1">
    <location>
        <begin position="520"/>
        <end position="554"/>
    </location>
</feature>
<evidence type="ECO:0000256" key="2">
    <source>
        <dbReference type="SAM" id="MobiDB-lite"/>
    </source>
</evidence>
<dbReference type="OrthoDB" id="5427204at2759"/>
<proteinExistence type="predicted"/>
<sequence>MDARGRDGSLSGPPSIKRPWEEERAIAGGKRNEWHGALLPPIDSAPYHRLQQPRGAGNVESGLHSYHNQYTREFVEPEAKRPRYEVNNEYHATSAELAGSSLNGHRIHPRTGHTPYDTNQSIHRVRPSPPPPPPPPAPQAPLHLQSPRRPSLQQLQHQIGPVGTGWEPRPPSRDHAVQPSQGIHPSPEANRNSLCRRCKQLLTQPPEDADFPDANESIESVTQAAATALTQLAETLSSGISSDERLASLSPGQRKISEACPKEYPPISQRGLQHTLNWLLGRVHHVNSLANTLVQHSPSGSVRPLNKQYERNGDLPQAHKSEMMRRRLESETDQPYGLRAEAPDPALDVKLQSNPRDRQSVIGEQSSMKPRYNYGPSQQQDDPNQRTPSSSRTSIMNPPLVTIGRQLPSPPGRSIPSPTSISFPSPSSATYGSTSQPVNLPHPSSLQHSSINGYLPPIGSARPDPAMQAHSAALQHEVSVQKIAISTLQSEHDKLLAAYQRSQMRASTLEKKQNVSDAELISLSEERSRLQEQILELEKSIEELTKSREECRQAAVQEGKQYIEIVKKASQLEMIAAKERESWNATKLELEQKIESLKLTNEHRDGLGSTGVNTPNTSVSHEAERPLPAFEPLSSLKIETMSAPTSEPSLETLAKQPAEAYKVRVLNDEVERLRRRCHEMEAALHAVKDDNRSMEKLMDALGVARKTMLDRTNKALELSIEE</sequence>
<feature type="compositionally biased region" description="Polar residues" evidence="2">
    <location>
        <begin position="375"/>
        <end position="396"/>
    </location>
</feature>
<dbReference type="KEGG" id="glz:GLAREA_09247"/>
<feature type="compositionally biased region" description="Low complexity" evidence="2">
    <location>
        <begin position="414"/>
        <end position="428"/>
    </location>
</feature>
<feature type="region of interest" description="Disordered" evidence="2">
    <location>
        <begin position="1"/>
        <end position="24"/>
    </location>
</feature>
<name>S3DIV0_GLAL2</name>
<dbReference type="EMBL" id="KE145352">
    <property type="protein sequence ID" value="EPE37084.1"/>
    <property type="molecule type" value="Genomic_DNA"/>
</dbReference>
<dbReference type="HOGENOM" id="CLU_406055_0_0_1"/>
<dbReference type="AlphaFoldDB" id="S3DIV0"/>
<accession>S3DIV0</accession>
<protein>
    <submittedName>
        <fullName evidence="3">Uncharacterized protein</fullName>
    </submittedName>
</protein>
<dbReference type="Proteomes" id="UP000016922">
    <property type="component" value="Unassembled WGS sequence"/>
</dbReference>
<evidence type="ECO:0000313" key="3">
    <source>
        <dbReference type="EMBL" id="EPE37084.1"/>
    </source>
</evidence>
<feature type="compositionally biased region" description="Pro residues" evidence="2">
    <location>
        <begin position="127"/>
        <end position="139"/>
    </location>
</feature>
<feature type="compositionally biased region" description="Polar residues" evidence="2">
    <location>
        <begin position="178"/>
        <end position="191"/>
    </location>
</feature>
<feature type="compositionally biased region" description="Basic and acidic residues" evidence="2">
    <location>
        <begin position="308"/>
        <end position="330"/>
    </location>
</feature>
<gene>
    <name evidence="3" type="ORF">GLAREA_09247</name>
</gene>
<dbReference type="GeneID" id="19468295"/>
<evidence type="ECO:0000313" key="4">
    <source>
        <dbReference type="Proteomes" id="UP000016922"/>
    </source>
</evidence>
<organism evidence="3 4">
    <name type="scientific">Glarea lozoyensis (strain ATCC 20868 / MF5171)</name>
    <dbReference type="NCBI Taxonomy" id="1116229"/>
    <lineage>
        <taxon>Eukaryota</taxon>
        <taxon>Fungi</taxon>
        <taxon>Dikarya</taxon>
        <taxon>Ascomycota</taxon>
        <taxon>Pezizomycotina</taxon>
        <taxon>Leotiomycetes</taxon>
        <taxon>Helotiales</taxon>
        <taxon>Helotiaceae</taxon>
        <taxon>Glarea</taxon>
    </lineage>
</organism>
<dbReference type="RefSeq" id="XP_008076399.1">
    <property type="nucleotide sequence ID" value="XM_008078208.1"/>
</dbReference>
<feature type="region of interest" description="Disordered" evidence="2">
    <location>
        <begin position="90"/>
        <end position="191"/>
    </location>
</feature>
<dbReference type="eggNOG" id="ENOG502SAVR">
    <property type="taxonomic scope" value="Eukaryota"/>
</dbReference>
<reference evidence="3 4" key="1">
    <citation type="journal article" date="2013" name="BMC Genomics">
        <title>Genomics-driven discovery of the pneumocandin biosynthetic gene cluster in the fungus Glarea lozoyensis.</title>
        <authorList>
            <person name="Chen L."/>
            <person name="Yue Q."/>
            <person name="Zhang X."/>
            <person name="Xiang M."/>
            <person name="Wang C."/>
            <person name="Li S."/>
            <person name="Che Y."/>
            <person name="Ortiz-Lopez F.J."/>
            <person name="Bills G.F."/>
            <person name="Liu X."/>
            <person name="An Z."/>
        </authorList>
    </citation>
    <scope>NUCLEOTIDE SEQUENCE [LARGE SCALE GENOMIC DNA]</scope>
    <source>
        <strain evidence="4">ATCC 20868 / MF5171</strain>
    </source>
</reference>
<dbReference type="OMA" id="HEVSIQK"/>
<feature type="compositionally biased region" description="Polar residues" evidence="2">
    <location>
        <begin position="429"/>
        <end position="452"/>
    </location>
</feature>
<feature type="coiled-coil region" evidence="1">
    <location>
        <begin position="663"/>
        <end position="690"/>
    </location>
</feature>
<feature type="region of interest" description="Disordered" evidence="2">
    <location>
        <begin position="295"/>
        <end position="453"/>
    </location>
</feature>